<name>A0A367R8H4_NOSPU</name>
<gene>
    <name evidence="1" type="ORF">A6769_28225</name>
</gene>
<proteinExistence type="predicted"/>
<dbReference type="Proteomes" id="UP000252085">
    <property type="component" value="Unassembled WGS sequence"/>
</dbReference>
<dbReference type="InterPro" id="IPR045362">
    <property type="entry name" value="CIS_spike_tip"/>
</dbReference>
<dbReference type="AlphaFoldDB" id="A0A367R8H4"/>
<sequence length="141" mass="14958">MLDFILVTGDRAIFNPIFGKAIVAVRPGSLTGTGIPTVNKKKICLVGDEKKVVVPGCSYTSPPNVTPGTGTLFIQSLAPNQKARKVKSKRTAVLLKGTTFTARFQVILPAQTPTIPPTPDPIPVYFGTGIFTTTNMKAKGT</sequence>
<organism evidence="1 2">
    <name type="scientific">Nostoc punctiforme NIES-2108</name>
    <dbReference type="NCBI Taxonomy" id="1356359"/>
    <lineage>
        <taxon>Bacteria</taxon>
        <taxon>Bacillati</taxon>
        <taxon>Cyanobacteriota</taxon>
        <taxon>Cyanophyceae</taxon>
        <taxon>Nostocales</taxon>
        <taxon>Nostocaceae</taxon>
        <taxon>Nostoc</taxon>
    </lineage>
</organism>
<evidence type="ECO:0000313" key="2">
    <source>
        <dbReference type="Proteomes" id="UP000252085"/>
    </source>
</evidence>
<dbReference type="EMBL" id="LXQE01000166">
    <property type="protein sequence ID" value="RCJ32419.1"/>
    <property type="molecule type" value="Genomic_DNA"/>
</dbReference>
<accession>A0A367R8H4</accession>
<reference evidence="1 2" key="1">
    <citation type="submission" date="2016-04" db="EMBL/GenBank/DDBJ databases">
        <authorList>
            <person name="Evans L.H."/>
            <person name="Alamgir A."/>
            <person name="Owens N."/>
            <person name="Weber N.D."/>
            <person name="Virtaneva K."/>
            <person name="Barbian K."/>
            <person name="Babar A."/>
            <person name="Rosenke K."/>
        </authorList>
    </citation>
    <scope>NUCLEOTIDE SEQUENCE [LARGE SCALE GENOMIC DNA]</scope>
    <source>
        <strain evidence="1">NIES-2108</strain>
    </source>
</reference>
<dbReference type="Pfam" id="PF19267">
    <property type="entry name" value="CIS_spike_tip"/>
    <property type="match status" value="1"/>
</dbReference>
<evidence type="ECO:0000313" key="1">
    <source>
        <dbReference type="EMBL" id="RCJ32419.1"/>
    </source>
</evidence>
<comment type="caution">
    <text evidence="1">The sequence shown here is derived from an EMBL/GenBank/DDBJ whole genome shotgun (WGS) entry which is preliminary data.</text>
</comment>
<protein>
    <submittedName>
        <fullName evidence="1">Uncharacterized protein</fullName>
    </submittedName>
</protein>